<comment type="catalytic activity">
    <reaction evidence="1">
        <text>(7,8-dihydropterin-6-yl)methyl diphosphate + 4-aminobenzoate = 7,8-dihydropteroate + diphosphate</text>
        <dbReference type="Rhea" id="RHEA:19949"/>
        <dbReference type="ChEBI" id="CHEBI:17836"/>
        <dbReference type="ChEBI" id="CHEBI:17839"/>
        <dbReference type="ChEBI" id="CHEBI:33019"/>
        <dbReference type="ChEBI" id="CHEBI:72950"/>
        <dbReference type="EC" id="2.5.1.15"/>
    </reaction>
</comment>
<evidence type="ECO:0000256" key="8">
    <source>
        <dbReference type="ARBA" id="ARBA00022723"/>
    </source>
</evidence>
<dbReference type="AlphaFoldDB" id="A0AB39UVD8"/>
<dbReference type="EMBL" id="CP154858">
    <property type="protein sequence ID" value="XDT72277.1"/>
    <property type="molecule type" value="Genomic_DNA"/>
</dbReference>
<comment type="pathway">
    <text evidence="3 12">Cofactor biosynthesis; tetrahydrofolate biosynthesis; 7,8-dihydrofolate from 2-amino-4-hydroxy-6-hydroxymethyl-7,8-dihydropteridine diphosphate and 4-aminobenzoate: step 1/2.</text>
</comment>
<feature type="domain" description="Pterin-binding" evidence="13">
    <location>
        <begin position="13"/>
        <end position="265"/>
    </location>
</feature>
<evidence type="ECO:0000256" key="9">
    <source>
        <dbReference type="ARBA" id="ARBA00022842"/>
    </source>
</evidence>
<dbReference type="FunFam" id="3.20.20.20:FF:000006">
    <property type="entry name" value="Dihydropteroate synthase"/>
    <property type="match status" value="1"/>
</dbReference>
<evidence type="ECO:0000259" key="13">
    <source>
        <dbReference type="PROSITE" id="PS50972"/>
    </source>
</evidence>
<comment type="similarity">
    <text evidence="4 12">Belongs to the DHPS family.</text>
</comment>
<dbReference type="GO" id="GO:0046654">
    <property type="term" value="P:tetrahydrofolate biosynthetic process"/>
    <property type="evidence" value="ECO:0007669"/>
    <property type="project" value="TreeGrafter"/>
</dbReference>
<proteinExistence type="inferred from homology"/>
<dbReference type="PROSITE" id="PS00792">
    <property type="entry name" value="DHPS_1"/>
    <property type="match status" value="1"/>
</dbReference>
<dbReference type="PROSITE" id="PS50972">
    <property type="entry name" value="PTERIN_BINDING"/>
    <property type="match status" value="1"/>
</dbReference>
<reference evidence="14" key="1">
    <citation type="submission" date="2024-05" db="EMBL/GenBank/DDBJ databases">
        <title>Genome sequencing of novel strain.</title>
        <authorList>
            <person name="Ganbat D."/>
            <person name="Ganbat S."/>
            <person name="Lee S.-J."/>
        </authorList>
    </citation>
    <scope>NUCLEOTIDE SEQUENCE</scope>
    <source>
        <strain evidence="14">SMD15-11</strain>
    </source>
</reference>
<dbReference type="InterPro" id="IPR011005">
    <property type="entry name" value="Dihydropteroate_synth-like_sf"/>
</dbReference>
<evidence type="ECO:0000256" key="10">
    <source>
        <dbReference type="ARBA" id="ARBA00022909"/>
    </source>
</evidence>
<keyword evidence="9 12" id="KW-0460">Magnesium</keyword>
<evidence type="ECO:0000256" key="6">
    <source>
        <dbReference type="ARBA" id="ARBA00016919"/>
    </source>
</evidence>
<dbReference type="Gene3D" id="3.20.20.20">
    <property type="entry name" value="Dihydropteroate synthase-like"/>
    <property type="match status" value="1"/>
</dbReference>
<dbReference type="PANTHER" id="PTHR20941">
    <property type="entry name" value="FOLATE SYNTHESIS PROTEINS"/>
    <property type="match status" value="1"/>
</dbReference>
<name>A0AB39UVD8_9GAMM</name>
<dbReference type="GO" id="GO:0046872">
    <property type="term" value="F:metal ion binding"/>
    <property type="evidence" value="ECO:0007669"/>
    <property type="project" value="UniProtKB-KW"/>
</dbReference>
<dbReference type="Pfam" id="PF00809">
    <property type="entry name" value="Pterin_bind"/>
    <property type="match status" value="1"/>
</dbReference>
<accession>A0AB39UVD8</accession>
<sequence>MQFGNRSLDLSVPRIMGILNVTPDSFSDGGRFCDLNAAVSHALAMCEAGADFIDVGGESTRPGAQPVSVQEELDRVCPVVETLLKQTDALISVDTSTPEVMQEVIALGVHLINDVRAFSRPGAAEVVRDAPQALCIMHMQGEPATMQDNPQYDNVVEDIRRFLLLRAQALTRTGINSRRILIDPGFGFGKTLAHNVALLKGLDRFADIGYPVLVGMSRKRMIGELTGRETPERVVGSAVAAAMAVERGAAIVRVHDVAQTRDAIRVAMAVREMKEYGH</sequence>
<gene>
    <name evidence="14" type="primary">folP</name>
    <name evidence="14" type="ORF">AAIA72_15990</name>
</gene>
<dbReference type="GO" id="GO:0005829">
    <property type="term" value="C:cytosol"/>
    <property type="evidence" value="ECO:0007669"/>
    <property type="project" value="TreeGrafter"/>
</dbReference>
<keyword evidence="10 12" id="KW-0289">Folate biosynthesis</keyword>
<evidence type="ECO:0000256" key="4">
    <source>
        <dbReference type="ARBA" id="ARBA00009503"/>
    </source>
</evidence>
<evidence type="ECO:0000256" key="7">
    <source>
        <dbReference type="ARBA" id="ARBA00022679"/>
    </source>
</evidence>
<comment type="cofactor">
    <cofactor evidence="2 12">
        <name>Mg(2+)</name>
        <dbReference type="ChEBI" id="CHEBI:18420"/>
    </cofactor>
</comment>
<evidence type="ECO:0000256" key="12">
    <source>
        <dbReference type="RuleBase" id="RU361205"/>
    </source>
</evidence>
<evidence type="ECO:0000256" key="11">
    <source>
        <dbReference type="ARBA" id="ARBA00030193"/>
    </source>
</evidence>
<dbReference type="PANTHER" id="PTHR20941:SF1">
    <property type="entry name" value="FOLIC ACID SYNTHESIS PROTEIN FOL1"/>
    <property type="match status" value="1"/>
</dbReference>
<keyword evidence="8 12" id="KW-0479">Metal-binding</keyword>
<dbReference type="InterPro" id="IPR045031">
    <property type="entry name" value="DHP_synth-like"/>
</dbReference>
<evidence type="ECO:0000313" key="14">
    <source>
        <dbReference type="EMBL" id="XDT72277.1"/>
    </source>
</evidence>
<dbReference type="RefSeq" id="WP_369601288.1">
    <property type="nucleotide sequence ID" value="NZ_CP154858.1"/>
</dbReference>
<evidence type="ECO:0000256" key="1">
    <source>
        <dbReference type="ARBA" id="ARBA00000012"/>
    </source>
</evidence>
<comment type="function">
    <text evidence="12">Catalyzes the condensation of para-aminobenzoate (pABA) with 6-hydroxymethyl-7,8-dihydropterin diphosphate (DHPt-PP) to form 7,8-dihydropteroate (H2Pte), the immediate precursor of folate derivatives.</text>
</comment>
<evidence type="ECO:0000256" key="5">
    <source>
        <dbReference type="ARBA" id="ARBA00012458"/>
    </source>
</evidence>
<keyword evidence="7 12" id="KW-0808">Transferase</keyword>
<evidence type="ECO:0000256" key="3">
    <source>
        <dbReference type="ARBA" id="ARBA00004763"/>
    </source>
</evidence>
<dbReference type="GO" id="GO:0046656">
    <property type="term" value="P:folic acid biosynthetic process"/>
    <property type="evidence" value="ECO:0007669"/>
    <property type="project" value="UniProtKB-KW"/>
</dbReference>
<dbReference type="CDD" id="cd00739">
    <property type="entry name" value="DHPS"/>
    <property type="match status" value="1"/>
</dbReference>
<dbReference type="InterPro" id="IPR000489">
    <property type="entry name" value="Pterin-binding_dom"/>
</dbReference>
<protein>
    <recommendedName>
        <fullName evidence="6 12">Dihydropteroate synthase</fullName>
        <shortName evidence="12">DHPS</shortName>
        <ecNumber evidence="5 12">2.5.1.15</ecNumber>
    </recommendedName>
    <alternativeName>
        <fullName evidence="11 12">Dihydropteroate pyrophosphorylase</fullName>
    </alternativeName>
</protein>
<evidence type="ECO:0000256" key="2">
    <source>
        <dbReference type="ARBA" id="ARBA00001946"/>
    </source>
</evidence>
<dbReference type="SUPFAM" id="SSF51717">
    <property type="entry name" value="Dihydropteroate synthetase-like"/>
    <property type="match status" value="1"/>
</dbReference>
<dbReference type="GO" id="GO:0004156">
    <property type="term" value="F:dihydropteroate synthase activity"/>
    <property type="evidence" value="ECO:0007669"/>
    <property type="project" value="UniProtKB-EC"/>
</dbReference>
<dbReference type="InterPro" id="IPR006390">
    <property type="entry name" value="DHP_synth_dom"/>
</dbReference>
<dbReference type="EC" id="2.5.1.15" evidence="5 12"/>
<dbReference type="KEGG" id="tcd:AAIA72_15990"/>
<organism evidence="14">
    <name type="scientific">Thermohahella caldifontis</name>
    <dbReference type="NCBI Taxonomy" id="3142973"/>
    <lineage>
        <taxon>Bacteria</taxon>
        <taxon>Pseudomonadati</taxon>
        <taxon>Pseudomonadota</taxon>
        <taxon>Gammaproteobacteria</taxon>
        <taxon>Oceanospirillales</taxon>
        <taxon>Hahellaceae</taxon>
        <taxon>Thermohahella</taxon>
    </lineage>
</organism>
<dbReference type="NCBIfam" id="TIGR01496">
    <property type="entry name" value="DHPS"/>
    <property type="match status" value="1"/>
</dbReference>